<accession>A0A176T5I5</accession>
<organism evidence="2 3">
    <name type="scientific">Polaribacter atrinae</name>
    <dbReference type="NCBI Taxonomy" id="1333662"/>
    <lineage>
        <taxon>Bacteria</taxon>
        <taxon>Pseudomonadati</taxon>
        <taxon>Bacteroidota</taxon>
        <taxon>Flavobacteriia</taxon>
        <taxon>Flavobacteriales</taxon>
        <taxon>Flavobacteriaceae</taxon>
    </lineage>
</organism>
<keyword evidence="1" id="KW-0812">Transmembrane</keyword>
<dbReference type="RefSeq" id="WP_068451226.1">
    <property type="nucleotide sequence ID" value="NZ_CANKUV010000007.1"/>
</dbReference>
<evidence type="ECO:0000256" key="1">
    <source>
        <dbReference type="SAM" id="Phobius"/>
    </source>
</evidence>
<dbReference type="EMBL" id="LVWE01000056">
    <property type="protein sequence ID" value="OAD43109.1"/>
    <property type="molecule type" value="Genomic_DNA"/>
</dbReference>
<keyword evidence="3" id="KW-1185">Reference proteome</keyword>
<feature type="transmembrane region" description="Helical" evidence="1">
    <location>
        <begin position="71"/>
        <end position="90"/>
    </location>
</feature>
<name>A0A176T5I5_9FLAO</name>
<keyword evidence="1" id="KW-1133">Transmembrane helix</keyword>
<dbReference type="AlphaFoldDB" id="A0A176T5I5"/>
<keyword evidence="1" id="KW-0472">Membrane</keyword>
<dbReference type="STRING" id="1333662.LPB303_13555"/>
<evidence type="ECO:0000313" key="3">
    <source>
        <dbReference type="Proteomes" id="UP000076923"/>
    </source>
</evidence>
<evidence type="ECO:0008006" key="4">
    <source>
        <dbReference type="Google" id="ProtNLM"/>
    </source>
</evidence>
<dbReference type="Proteomes" id="UP000076923">
    <property type="component" value="Unassembled WGS sequence"/>
</dbReference>
<protein>
    <recommendedName>
        <fullName evidence="4">FecR protein domain-containing protein</fullName>
    </recommendedName>
</protein>
<reference evidence="2 3" key="1">
    <citation type="submission" date="2016-02" db="EMBL/GenBank/DDBJ databases">
        <title>Draft genome sequence of Polaribacter atrinae KACC17473.</title>
        <authorList>
            <person name="Shin S.-K."/>
            <person name="Yi H."/>
        </authorList>
    </citation>
    <scope>NUCLEOTIDE SEQUENCE [LARGE SCALE GENOMIC DNA]</scope>
    <source>
        <strain evidence="2 3">KACC 17473</strain>
    </source>
</reference>
<comment type="caution">
    <text evidence="2">The sequence shown here is derived from an EMBL/GenBank/DDBJ whole genome shotgun (WGS) entry which is preliminary data.</text>
</comment>
<evidence type="ECO:0000313" key="2">
    <source>
        <dbReference type="EMBL" id="OAD43109.1"/>
    </source>
</evidence>
<sequence>MEFFLIIKKINNTLSEEEKIVFDKWYSESEKHRAYFKNVKENKNSEKYLFDKEKNWTAIKGKAKISKKTTWKYYAAAASIALLFSISYLFNPINKKVNTSEIITDTGYSNKAILTLEDGEEILLSKDHKIENALFKSEDKSIAYKKNNTKRD</sequence>
<proteinExistence type="predicted"/>
<gene>
    <name evidence="2" type="ORF">LPB303_13555</name>
</gene>